<evidence type="ECO:0000259" key="3">
    <source>
        <dbReference type="PROSITE" id="PS51900"/>
    </source>
</evidence>
<keyword evidence="1 2" id="KW-0238">DNA-binding</keyword>
<dbReference type="InterPro" id="IPR044068">
    <property type="entry name" value="CB"/>
</dbReference>
<accession>A0A7W9G8S3</accession>
<dbReference type="AlphaFoldDB" id="A0A7W9G8S3"/>
<organism evidence="4 5">
    <name type="scientific">Nonomuraea jabiensis</name>
    <dbReference type="NCBI Taxonomy" id="882448"/>
    <lineage>
        <taxon>Bacteria</taxon>
        <taxon>Bacillati</taxon>
        <taxon>Actinomycetota</taxon>
        <taxon>Actinomycetes</taxon>
        <taxon>Streptosporangiales</taxon>
        <taxon>Streptosporangiaceae</taxon>
        <taxon>Nonomuraea</taxon>
    </lineage>
</organism>
<dbReference type="SUPFAM" id="SSF56349">
    <property type="entry name" value="DNA breaking-rejoining enzymes"/>
    <property type="match status" value="1"/>
</dbReference>
<dbReference type="InterPro" id="IPR004107">
    <property type="entry name" value="Integrase_SAM-like_N"/>
</dbReference>
<dbReference type="InterPro" id="IPR011010">
    <property type="entry name" value="DNA_brk_join_enz"/>
</dbReference>
<reference evidence="4 5" key="1">
    <citation type="submission" date="2020-08" db="EMBL/GenBank/DDBJ databases">
        <title>Sequencing the genomes of 1000 actinobacteria strains.</title>
        <authorList>
            <person name="Klenk H.-P."/>
        </authorList>
    </citation>
    <scope>NUCLEOTIDE SEQUENCE [LARGE SCALE GENOMIC DNA]</scope>
    <source>
        <strain evidence="4 5">DSM 45507</strain>
    </source>
</reference>
<proteinExistence type="predicted"/>
<feature type="domain" description="Core-binding (CB)" evidence="3">
    <location>
        <begin position="1"/>
        <end position="88"/>
    </location>
</feature>
<evidence type="ECO:0000313" key="4">
    <source>
        <dbReference type="EMBL" id="MBB5779329.1"/>
    </source>
</evidence>
<gene>
    <name evidence="4" type="ORF">HD596_006085</name>
</gene>
<dbReference type="InterPro" id="IPR010998">
    <property type="entry name" value="Integrase_recombinase_N"/>
</dbReference>
<dbReference type="GO" id="GO:0015074">
    <property type="term" value="P:DNA integration"/>
    <property type="evidence" value="ECO:0007669"/>
    <property type="project" value="InterPro"/>
</dbReference>
<evidence type="ECO:0000313" key="5">
    <source>
        <dbReference type="Proteomes" id="UP000579153"/>
    </source>
</evidence>
<dbReference type="Pfam" id="PF14659">
    <property type="entry name" value="Phage_int_SAM_3"/>
    <property type="match status" value="1"/>
</dbReference>
<evidence type="ECO:0000256" key="2">
    <source>
        <dbReference type="PROSITE-ProRule" id="PRU01248"/>
    </source>
</evidence>
<dbReference type="Gene3D" id="1.10.150.130">
    <property type="match status" value="1"/>
</dbReference>
<dbReference type="PROSITE" id="PS51900">
    <property type="entry name" value="CB"/>
    <property type="match status" value="1"/>
</dbReference>
<dbReference type="RefSeq" id="WP_185072658.1">
    <property type="nucleotide sequence ID" value="NZ_JACHMB010000001.1"/>
</dbReference>
<sequence>MTGYCTVAQWLRYWLSVAEQRIRPTTYKAYRDHVRLFLIPYLGLIPLRGLSRRHVVRMFSSVAQRHTRYGKPISAATLERIRATLRAA</sequence>
<name>A0A7W9G8S3_9ACTN</name>
<comment type="caution">
    <text evidence="4">The sequence shown here is derived from an EMBL/GenBank/DDBJ whole genome shotgun (WGS) entry which is preliminary data.</text>
</comment>
<protein>
    <recommendedName>
        <fullName evidence="3">Core-binding (CB) domain-containing protein</fullName>
    </recommendedName>
</protein>
<dbReference type="GO" id="GO:0003677">
    <property type="term" value="F:DNA binding"/>
    <property type="evidence" value="ECO:0007669"/>
    <property type="project" value="UniProtKB-UniRule"/>
</dbReference>
<dbReference type="Proteomes" id="UP000579153">
    <property type="component" value="Unassembled WGS sequence"/>
</dbReference>
<keyword evidence="5" id="KW-1185">Reference proteome</keyword>
<dbReference type="EMBL" id="JACHMB010000001">
    <property type="protein sequence ID" value="MBB5779329.1"/>
    <property type="molecule type" value="Genomic_DNA"/>
</dbReference>
<evidence type="ECO:0000256" key="1">
    <source>
        <dbReference type="ARBA" id="ARBA00023125"/>
    </source>
</evidence>